<accession>A0A2M6XDM1</accession>
<dbReference type="InterPro" id="IPR010985">
    <property type="entry name" value="Ribbon_hlx_hlx"/>
</dbReference>
<dbReference type="Pfam" id="PF01402">
    <property type="entry name" value="RHH_1"/>
    <property type="match status" value="1"/>
</dbReference>
<feature type="domain" description="Ribbon-helix-helix protein CopG" evidence="1">
    <location>
        <begin position="5"/>
        <end position="39"/>
    </location>
</feature>
<dbReference type="EMBL" id="PEYO01000006">
    <property type="protein sequence ID" value="PIU03781.1"/>
    <property type="molecule type" value="Genomic_DNA"/>
</dbReference>
<name>A0A2M6XDM1_9BACT</name>
<gene>
    <name evidence="2" type="ORF">COT44_01340</name>
</gene>
<evidence type="ECO:0000313" key="3">
    <source>
        <dbReference type="Proteomes" id="UP000228996"/>
    </source>
</evidence>
<dbReference type="SUPFAM" id="SSF47598">
    <property type="entry name" value="Ribbon-helix-helix"/>
    <property type="match status" value="1"/>
</dbReference>
<dbReference type="AlphaFoldDB" id="A0A2M6XDM1"/>
<dbReference type="Proteomes" id="UP000228996">
    <property type="component" value="Unassembled WGS sequence"/>
</dbReference>
<dbReference type="InterPro" id="IPR013321">
    <property type="entry name" value="Arc_rbn_hlx_hlx"/>
</dbReference>
<protein>
    <recommendedName>
        <fullName evidence="1">Ribbon-helix-helix protein CopG domain-containing protein</fullName>
    </recommendedName>
</protein>
<comment type="caution">
    <text evidence="2">The sequence shown here is derived from an EMBL/GenBank/DDBJ whole genome shotgun (WGS) entry which is preliminary data.</text>
</comment>
<sequence length="92" mass="10649">MTTMTISLPDQVAQKINIEARKKGFATRSEFIRNLLRDYFSKVEEFELEEFKPIPLAQLRLELTKTGKYSQKFIDSVIDGFKESSVYGHKTA</sequence>
<evidence type="ECO:0000259" key="1">
    <source>
        <dbReference type="Pfam" id="PF01402"/>
    </source>
</evidence>
<organism evidence="2 3">
    <name type="scientific">Candidatus Shapirobacteria bacterium CG08_land_8_20_14_0_20_39_18</name>
    <dbReference type="NCBI Taxonomy" id="1974883"/>
    <lineage>
        <taxon>Bacteria</taxon>
        <taxon>Candidatus Shapironibacteriota</taxon>
    </lineage>
</organism>
<dbReference type="GO" id="GO:0006355">
    <property type="term" value="P:regulation of DNA-templated transcription"/>
    <property type="evidence" value="ECO:0007669"/>
    <property type="project" value="InterPro"/>
</dbReference>
<reference evidence="3" key="1">
    <citation type="submission" date="2017-09" db="EMBL/GenBank/DDBJ databases">
        <title>Depth-based differentiation of microbial function through sediment-hosted aquifers and enrichment of novel symbionts in the deep terrestrial subsurface.</title>
        <authorList>
            <person name="Probst A.J."/>
            <person name="Ladd B."/>
            <person name="Jarett J.K."/>
            <person name="Geller-Mcgrath D.E."/>
            <person name="Sieber C.M.K."/>
            <person name="Emerson J.B."/>
            <person name="Anantharaman K."/>
            <person name="Thomas B.C."/>
            <person name="Malmstrom R."/>
            <person name="Stieglmeier M."/>
            <person name="Klingl A."/>
            <person name="Woyke T."/>
            <person name="Ryan C.M."/>
            <person name="Banfield J.F."/>
        </authorList>
    </citation>
    <scope>NUCLEOTIDE SEQUENCE [LARGE SCALE GENOMIC DNA]</scope>
</reference>
<dbReference type="CDD" id="cd22231">
    <property type="entry name" value="RHH_NikR_HicB-like"/>
    <property type="match status" value="1"/>
</dbReference>
<proteinExistence type="predicted"/>
<dbReference type="InterPro" id="IPR002145">
    <property type="entry name" value="CopG"/>
</dbReference>
<evidence type="ECO:0000313" key="2">
    <source>
        <dbReference type="EMBL" id="PIU03781.1"/>
    </source>
</evidence>
<dbReference type="Gene3D" id="1.10.1220.10">
    <property type="entry name" value="Met repressor-like"/>
    <property type="match status" value="1"/>
</dbReference>